<name>A0ABN0SX19_9FIRM</name>
<feature type="compositionally biased region" description="Gly residues" evidence="4">
    <location>
        <begin position="3626"/>
        <end position="3637"/>
    </location>
</feature>
<dbReference type="PANTHER" id="PTHR12338:SF8">
    <property type="entry name" value="HEME_HEMOPEXIN-BINDING PROTEIN"/>
    <property type="match status" value="1"/>
</dbReference>
<dbReference type="PANTHER" id="PTHR12338">
    <property type="entry name" value="AUTOTRANSPORTER"/>
    <property type="match status" value="1"/>
</dbReference>
<protein>
    <submittedName>
        <fullName evidence="6">YDG domain-containing protein</fullName>
    </submittedName>
</protein>
<dbReference type="SUPFAM" id="SSF51126">
    <property type="entry name" value="Pectin lyase-like"/>
    <property type="match status" value="1"/>
</dbReference>
<evidence type="ECO:0000313" key="7">
    <source>
        <dbReference type="Proteomes" id="UP001500399"/>
    </source>
</evidence>
<dbReference type="InterPro" id="IPR041286">
    <property type="entry name" value="MBG_2"/>
</dbReference>
<feature type="region of interest" description="Disordered" evidence="4">
    <location>
        <begin position="3546"/>
        <end position="3706"/>
    </location>
</feature>
<proteinExistence type="predicted"/>
<evidence type="ECO:0000259" key="5">
    <source>
        <dbReference type="SMART" id="SM00912"/>
    </source>
</evidence>
<organism evidence="6 7">
    <name type="scientific">Selenomonas dianae</name>
    <dbReference type="NCBI Taxonomy" id="135079"/>
    <lineage>
        <taxon>Bacteria</taxon>
        <taxon>Bacillati</taxon>
        <taxon>Bacillota</taxon>
        <taxon>Negativicutes</taxon>
        <taxon>Selenomonadales</taxon>
        <taxon>Selenomonadaceae</taxon>
        <taxon>Selenomonas</taxon>
    </lineage>
</organism>
<dbReference type="RefSeq" id="WP_304987866.1">
    <property type="nucleotide sequence ID" value="NZ_BAAACR010000002.1"/>
</dbReference>
<evidence type="ECO:0000256" key="3">
    <source>
        <dbReference type="ARBA" id="ARBA00022729"/>
    </source>
</evidence>
<dbReference type="Pfam" id="PF05860">
    <property type="entry name" value="TPS"/>
    <property type="match status" value="1"/>
</dbReference>
<dbReference type="InterPro" id="IPR008638">
    <property type="entry name" value="FhaB/CdiA-like_TPS"/>
</dbReference>
<evidence type="ECO:0000256" key="4">
    <source>
        <dbReference type="SAM" id="MobiDB-lite"/>
    </source>
</evidence>
<keyword evidence="7" id="KW-1185">Reference proteome</keyword>
<dbReference type="Gene3D" id="2.160.20.10">
    <property type="entry name" value="Single-stranded right-handed beta-helix, Pectin lyase-like"/>
    <property type="match status" value="1"/>
</dbReference>
<feature type="compositionally biased region" description="Gly residues" evidence="4">
    <location>
        <begin position="3566"/>
        <end position="3611"/>
    </location>
</feature>
<feature type="domain" description="Filamentous haemagglutinin FhaB/tRNA nuclease CdiA-like TPS" evidence="5">
    <location>
        <begin position="36"/>
        <end position="148"/>
    </location>
</feature>
<dbReference type="Pfam" id="PF18676">
    <property type="entry name" value="MBG_2"/>
    <property type="match status" value="6"/>
</dbReference>
<gene>
    <name evidence="6" type="ORF">GCM10008919_04810</name>
</gene>
<keyword evidence="3" id="KW-0732">Signal</keyword>
<dbReference type="Proteomes" id="UP001500399">
    <property type="component" value="Unassembled WGS sequence"/>
</dbReference>
<feature type="compositionally biased region" description="Low complexity" evidence="4">
    <location>
        <begin position="3653"/>
        <end position="3663"/>
    </location>
</feature>
<dbReference type="InterPro" id="IPR050909">
    <property type="entry name" value="Bact_Autotransporter_VF"/>
</dbReference>
<evidence type="ECO:0000256" key="1">
    <source>
        <dbReference type="ARBA" id="ARBA00004613"/>
    </source>
</evidence>
<dbReference type="InterPro" id="IPR011050">
    <property type="entry name" value="Pectin_lyase_fold/virulence"/>
</dbReference>
<evidence type="ECO:0000256" key="2">
    <source>
        <dbReference type="ARBA" id="ARBA00022525"/>
    </source>
</evidence>
<keyword evidence="2" id="KW-0964">Secreted</keyword>
<feature type="compositionally biased region" description="Low complexity" evidence="4">
    <location>
        <begin position="3612"/>
        <end position="3625"/>
    </location>
</feature>
<dbReference type="NCBIfam" id="TIGR01901">
    <property type="entry name" value="adhes_NPXG"/>
    <property type="match status" value="1"/>
</dbReference>
<evidence type="ECO:0000313" key="6">
    <source>
        <dbReference type="EMBL" id="GAA0204532.1"/>
    </source>
</evidence>
<accession>A0ABN0SX19</accession>
<sequence length="3901" mass="397644">MSMMRKQRRSEMRRSLRGSVGALAAGVLMMGGVQHAYALPQGGQVAAGAADIAASQTEMAIRQSTQNAVINWNTFNIAANERVNIYQPNAQAALLNRVLGGNPSEIFGTLSANGRVFLVNPAGVLFAPGAQVNAGSILASTMNITNADFMAGKYAFVGTPTDGKIINRASLIAKNEGTVALLGKNVVNEGVIVARKGAAVLAAGEAVSLDFNGDGKVSVVPTQAAMEQAVTNKGLVEADGGLVFMSAATGDALTRSAVNQEGIVRAASLDGAAGSVRMTANDVRLAAGSVTDVSGAKAGTVEIGGGWQGTGDLAHAQNVTIERGAAVRADATEAGNAGGTVAVWSDGMTKFAGEITARGKGTGAGGAVETSGAKVQITGSVNASSEAGKGGEWLIDPEDIEVKERLAGDPLLGNSMADVQTVTDTLNNGTSVSIQTANYLTATDDNSITVSKAITKTAGGDATLSLKATGSININDDITSTSGKLNVDITSDTNKTAGGSVSVANGKSIKTLGGNVKIGGGLVENGVGFANSQSDEAGITLNHAVINTTDAGGTAGGNVELAGSTTANKAGVSLSGTTITAGTGKVTLAGKSTGGGKGISIDGGSTITTRSVELRTDSLDLAGTITGDNDPSGSAKVWTLSDGKTINFGTGSGGLDLAGDTFSSTGKIKDFHKNIVGDAAQKANITASGVTADNDLAIDSGAGTLTVSDAVSDAVKVATGHALTLGSKHNITGAGVITADTLALDAAAAEVSLTGTNAIGKLDGKAEGLTFRNGGNLTVGGETGLVTAAGGADIEVTAGNLTIGTHGMMNGAGAMKLKASGTLALDANAKVNSTGTADTSFEANIVNIGAGAKVKTTGGKINVKTDKLSLPPGEIGVLSSANGAVTIETKSAGTTMSVAVSGFPAANIALASLDFIDSGTGAVQLGNADTGNIEIGATPVNAPLSVVSHDTIKVKGAVTNTNNKDISLTGNTVNFDAGSSLAAGSGKTKIVADEVQLENGTFSGTGVFAVQKKTAGNFDVGGASTFLSNASIGKLAAGDFSNVAIGAKDNAGTATIGEISALPQYTSILTNGALSLTGTVHGGTANTLALHGTGLTQTTTAGFKIGKLLLLGKGDMKIDSQRNEIENIAADLTDTGSLTLTNKKDMNVAMIENRNVDPPKNVEGIEAKSTHIKLDAGKKLNVAEKIKTKENATLVADDMNLGNKMDVGKTLTLEKADNTQAINVGKGSNDWNIDNAKYDNIKIGGNGQSGNININGATFKKPSDIETTGDVKLTGETKAGADGKSDMKIKAHAATLPTAADTLAVKNLTLDLSGGIDLGLGKVKGDKDGKITTKGADSTQNIVISDNASDAGASDFRIAYRTINDTLTGFKGFDVAGEKHVYFYGGSVKKSINAAGKEGVEVRGNLTIEGVGTKLKIGADTSKADHDPASVITGGFTVKEGMTVHVKGSGGTSKETGAEINIQTGGNIHLEKNAKLMVEGNYAQATLNARNGDVVLNEKAKVQVAPGSTPVWVDVTGNKLQLDKEAQLNSGDDTVGALRVHTDEIVTPTADDNTTNIVGKSGLVITRKTNGNLTLNNNSASGAGLHITSDQLNGKLFGNEFSELVLGDNRSNTVTIDGLTANNRVVVKTAETGKTVIGAGGLNVGPNWKVTLTTGAIENSGGAGVMNIGAGSALNLYTNNITNLVAHKDHPSDTNTTPSVTGTGTLGISTYNGSKTIGLGDGAAGDLQLTNDKFTNVFGPNFSHYSIGRLDQDKQSTINVAGSNLKQDATLQANNINFTGDLTLADDKTLTVNANTSASQTAGKVTASNLALLGGNIALDKDNAIGTLAADAYAVSVKSDKLKIGTVTTPAGASVLSRTISGVKAGSITSGGTTANGNIKLAADKMTFDAAVEGKGALELEQATAGTALNVGKTGTGLTLGADLFGGNKIKDGFEHIYLGRKDVSGDVNVGGTLNFLDPTTIRSGETSGKMNLDGSAKINTNNNSLNLASKELKTAAGSEVNTGMGDLTLKTDNMELNGKMKGKKALNILPLSHNRDIKLGGSVNEADKLSLLKRYFSDVDRTFWEYEIINIGDRGGGGRLYQSGTIDMPFTVNIQQAITSGSGGVDVEGTIHTNGRDYTVASREVNLKNAHINADSTTGGTHGNVAIQADTLNTENSDISGNGEVSFDTYTPDKEISFGTPGSGGAPTGLVLGENVFGENGLLKNKPGSKFKKIRIGGDNAGNISVGNVTIPDTLSNGLEIKTKHDVTSTGVMKSVPVLDVQANSVNLTGPNEIQKIGNVTSEHGVHIETAKGTTISGKVTGKTTPINIKNSGGGDVTIASGGQIVGTGTSDVVIEARGGSFKNKRGADAIRTAPGHRYVVHTEDSVENEINGLVFEFRKYGMDYDDPHKPQPPAGKNAMYYKYQPTLKFYSTRAYGDDNSKFFNATAGFYIQDDGNEKRRALDKAEVDFLRDHVKDSGTHHFGISKTTNVNADIHTADGTVTNAMTDVTRRAGTPTYGSESANASEKITFDNTKKDSTGKEYNALNYKIEIDYRIVPRTVTVRGKTSTVNYDGTAHSYTGTNGVIFDNFAEGETATTPGLLSGSVSYTPIADVTKTTGYAQGAVHAGEYSVDLKNSTLSATNYKFKYVPGKLTVRPIDIHFTAPSGERIYGAPNDAVTMTSGTTHTGTLISGDSFAQYAATATDGGNPVTERTGVGSYTMTLSGAALAPGSRSLATDYNITSSTGTLTIKKRPLTITAGDKSRVYGDANATAGYINNTGKVNVGQATATSGLVNGDAIDDVTETIDSAATVTTNAGTTGLWIKATNPHFSSGTAANYDINYVDGHFHIKQRPLTLAAGDKSRIYGTANSTANYVNGTGLFRLKAGNLVNGDSISSVTETIDSRATVTTDAGTAGLKTQIVGAVFGTGNANNYDITYDDGSFAITKRDLTLHAGDKTRIYGTENSTATYTGGTTKFRADAATATTGLVNGDTVADVEESTDALVTTNAGTAGLKTQITNATFGTGKASNYNISYADGGFAVKKRDLYITAGDKSRVYGDANETAHYVNGTSRLNVRAADATTGLVNGDAVSSITETIDPTATVTTDAGTAGLWTKASAAQFSHGTDANYNIHYANGNFAITKRSLTLAAGDKSRIYGTANSTANYVNGTGIFRLKAGNLVNGDSISSVTETIDPRATVTTDAGTAGLKTQIANAVFGTGNANNYDITYDDGSFAITKRDLTLHAGDKTRIYGTENSTATYTGGTTKFRADAATATTGLVNGDTVADVTEFTNAVRTTNVGTAGLKTSITNARFGTGKASNYNISYADGGFAVTKRDLYIKGGDKTRAYGADNATAQYVNGTNRLNVRAADATTGLVNGDAVSSITETIDPTATVMTDAGTGGLWTRPSAAQFSHGTDANYNIHYADGNFAITPREVLVTAGNVTRDYGAPNPVVTAYTIERGDRSSWRGLLAGDAVTGIRANYAPGMTVTTPGGTYTGVIHVDPASVAAGYTGASAIANYRFRYAPGNLTIQMRGFDMGTPEGRVVTTGISSAAQIVAGLTGRHTGIPGTVPGIGGSGMNRSTSGIGGSSVGGSAGSSAAGGSGANRSTGGIGGSSVGGSAGSSAVGGSGMNRSTGGVGSSSVGGSAGSSAAGGSGANRSTGGIDGSGTGRSSGSADSANTGGNAGSGTGVSTSVDGGAGSGTAGNSVTGGVPSTGTPQDTTFADGVTVNVPQDMAQTTWTNRVVVTSSGASESYAFVEHKDGSFGFDLGRTRGVYGVRPEEVPNNTAEAIPVLFTDGGSRDLDGIYTINYAPEKLAIKPASKKVDIPDPKEIRNTSEQTLSFLYQTQNGSFEVTFGNGIVTLYPKNDAALTIITSKDRKAERAVLASGLLTSIEDLGVTPVEIRAVYIFKVLDGQTEGA</sequence>
<dbReference type="InterPro" id="IPR012334">
    <property type="entry name" value="Pectin_lyas_fold"/>
</dbReference>
<feature type="compositionally biased region" description="Polar residues" evidence="4">
    <location>
        <begin position="3693"/>
        <end position="3703"/>
    </location>
</feature>
<comment type="subcellular location">
    <subcellularLocation>
        <location evidence="1">Secreted</location>
    </subcellularLocation>
</comment>
<comment type="caution">
    <text evidence="6">The sequence shown here is derived from an EMBL/GenBank/DDBJ whole genome shotgun (WGS) entry which is preliminary data.</text>
</comment>
<reference evidence="6 7" key="1">
    <citation type="journal article" date="2019" name="Int. J. Syst. Evol. Microbiol.">
        <title>The Global Catalogue of Microorganisms (GCM) 10K type strain sequencing project: providing services to taxonomists for standard genome sequencing and annotation.</title>
        <authorList>
            <consortium name="The Broad Institute Genomics Platform"/>
            <consortium name="The Broad Institute Genome Sequencing Center for Infectious Disease"/>
            <person name="Wu L."/>
            <person name="Ma J."/>
        </authorList>
    </citation>
    <scope>NUCLEOTIDE SEQUENCE [LARGE SCALE GENOMIC DNA]</scope>
    <source>
        <strain evidence="6 7">JCM 8542</strain>
    </source>
</reference>
<dbReference type="EMBL" id="BAAACR010000002">
    <property type="protein sequence ID" value="GAA0204532.1"/>
    <property type="molecule type" value="Genomic_DNA"/>
</dbReference>
<dbReference type="SMART" id="SM00912">
    <property type="entry name" value="Haemagg_act"/>
    <property type="match status" value="1"/>
</dbReference>